<feature type="transmembrane region" description="Helical" evidence="7">
    <location>
        <begin position="364"/>
        <end position="383"/>
    </location>
</feature>
<dbReference type="PANTHER" id="PTHR43791">
    <property type="entry name" value="PERMEASE-RELATED"/>
    <property type="match status" value="1"/>
</dbReference>
<evidence type="ECO:0000256" key="1">
    <source>
        <dbReference type="ARBA" id="ARBA00004141"/>
    </source>
</evidence>
<dbReference type="InterPro" id="IPR036259">
    <property type="entry name" value="MFS_trans_sf"/>
</dbReference>
<feature type="transmembrane region" description="Helical" evidence="7">
    <location>
        <begin position="395"/>
        <end position="416"/>
    </location>
</feature>
<gene>
    <name evidence="8" type="ORF">B0A52_02567</name>
</gene>
<evidence type="ECO:0000313" key="8">
    <source>
        <dbReference type="EMBL" id="RVX73677.1"/>
    </source>
</evidence>
<sequence>MSANADKKQSDKYGADGELVSPQTSQISHLEEKGQNIPIVDNTDQDEEFSHTEQRKIVHRIDRRLIIVLGLMYCVSLIDRGNMPNAAIAGMHDDLGTNIGYRYSIATLVFFATYTLFQPPATVVTRKLGPRNFLPALCVAWGLVMIGFGFIQDWVVLIPLRLLLGLFEAGFFPGCFYLISTYYTRFDMQKRYACFYLVGTLCNGLSGVLAYGLQQMDGLANYRGWRWIFIIEGILTVIVGCIGYIYVVDFPDQIAKKPAWGFLSVKEAEFLLRRINRDRNDADPEPYSLKVYVAGGKDWKVWSFALVFLWVSPSLPFPPFGIYIKMSTDKSIPYSCLTTSAYAISFFLPIILRENMGFNISEAQYLSAPPYGLACIVMFTMAWVGDRYRIRGPLLFVNCLFGLIGAPLLVSFQSLIAPSTLKIDPEALISSSSFCFIQGWATQPGVRYFGTFLICASAQGGIPTCMAYQATNVRGHWKRAFSSATLIGAGGVGGVAGSLIFRSVDRPHYRPGVYGCIACNILVVILVVVNSIYFRRENKKADRGEKVLEGDPNFRYTI</sequence>
<dbReference type="InterPro" id="IPR011701">
    <property type="entry name" value="MFS"/>
</dbReference>
<proteinExistence type="predicted"/>
<feature type="transmembrane region" description="Helical" evidence="7">
    <location>
        <begin position="192"/>
        <end position="213"/>
    </location>
</feature>
<dbReference type="Proteomes" id="UP000288859">
    <property type="component" value="Unassembled WGS sequence"/>
</dbReference>
<feature type="transmembrane region" description="Helical" evidence="7">
    <location>
        <begin position="512"/>
        <end position="534"/>
    </location>
</feature>
<evidence type="ECO:0000256" key="7">
    <source>
        <dbReference type="SAM" id="Phobius"/>
    </source>
</evidence>
<dbReference type="OrthoDB" id="3639251at2759"/>
<organism evidence="8 9">
    <name type="scientific">Exophiala mesophila</name>
    <name type="common">Black yeast-like fungus</name>
    <dbReference type="NCBI Taxonomy" id="212818"/>
    <lineage>
        <taxon>Eukaryota</taxon>
        <taxon>Fungi</taxon>
        <taxon>Dikarya</taxon>
        <taxon>Ascomycota</taxon>
        <taxon>Pezizomycotina</taxon>
        <taxon>Eurotiomycetes</taxon>
        <taxon>Chaetothyriomycetidae</taxon>
        <taxon>Chaetothyriales</taxon>
        <taxon>Herpotrichiellaceae</taxon>
        <taxon>Exophiala</taxon>
    </lineage>
</organism>
<feature type="transmembrane region" description="Helical" evidence="7">
    <location>
        <begin position="448"/>
        <end position="468"/>
    </location>
</feature>
<evidence type="ECO:0008006" key="10">
    <source>
        <dbReference type="Google" id="ProtNLM"/>
    </source>
</evidence>
<keyword evidence="3 7" id="KW-0812">Transmembrane</keyword>
<dbReference type="EMBL" id="NAJM01000007">
    <property type="protein sequence ID" value="RVX73677.1"/>
    <property type="molecule type" value="Genomic_DNA"/>
</dbReference>
<dbReference type="GO" id="GO:0016020">
    <property type="term" value="C:membrane"/>
    <property type="evidence" value="ECO:0007669"/>
    <property type="project" value="UniProtKB-SubCell"/>
</dbReference>
<dbReference type="SUPFAM" id="SSF103473">
    <property type="entry name" value="MFS general substrate transporter"/>
    <property type="match status" value="1"/>
</dbReference>
<evidence type="ECO:0000256" key="4">
    <source>
        <dbReference type="ARBA" id="ARBA00022989"/>
    </source>
</evidence>
<dbReference type="PANTHER" id="PTHR43791:SF47">
    <property type="entry name" value="MAJOR FACILITATOR SUPERFAMILY (MFS) PROFILE DOMAIN-CONTAINING PROTEIN-RELATED"/>
    <property type="match status" value="1"/>
</dbReference>
<keyword evidence="4 7" id="KW-1133">Transmembrane helix</keyword>
<keyword evidence="2" id="KW-0813">Transport</keyword>
<feature type="transmembrane region" description="Helical" evidence="7">
    <location>
        <begin position="480"/>
        <end position="500"/>
    </location>
</feature>
<keyword evidence="5 7" id="KW-0472">Membrane</keyword>
<accession>A0A438ND15</accession>
<evidence type="ECO:0000256" key="3">
    <source>
        <dbReference type="ARBA" id="ARBA00022692"/>
    </source>
</evidence>
<dbReference type="Gene3D" id="1.20.1250.20">
    <property type="entry name" value="MFS general substrate transporter like domains"/>
    <property type="match status" value="2"/>
</dbReference>
<comment type="subcellular location">
    <subcellularLocation>
        <location evidence="1">Membrane</location>
        <topology evidence="1">Multi-pass membrane protein</topology>
    </subcellularLocation>
</comment>
<feature type="transmembrane region" description="Helical" evidence="7">
    <location>
        <begin position="158"/>
        <end position="180"/>
    </location>
</feature>
<name>A0A438ND15_EXOME</name>
<feature type="transmembrane region" description="Helical" evidence="7">
    <location>
        <begin position="133"/>
        <end position="152"/>
    </location>
</feature>
<feature type="transmembrane region" description="Helical" evidence="7">
    <location>
        <begin position="65"/>
        <end position="83"/>
    </location>
</feature>
<feature type="compositionally biased region" description="Basic and acidic residues" evidence="6">
    <location>
        <begin position="1"/>
        <end position="15"/>
    </location>
</feature>
<evidence type="ECO:0000256" key="6">
    <source>
        <dbReference type="SAM" id="MobiDB-lite"/>
    </source>
</evidence>
<feature type="region of interest" description="Disordered" evidence="6">
    <location>
        <begin position="1"/>
        <end position="48"/>
    </location>
</feature>
<feature type="transmembrane region" description="Helical" evidence="7">
    <location>
        <begin position="225"/>
        <end position="247"/>
    </location>
</feature>
<evidence type="ECO:0000313" key="9">
    <source>
        <dbReference type="Proteomes" id="UP000288859"/>
    </source>
</evidence>
<dbReference type="GO" id="GO:0022857">
    <property type="term" value="F:transmembrane transporter activity"/>
    <property type="evidence" value="ECO:0007669"/>
    <property type="project" value="InterPro"/>
</dbReference>
<dbReference type="Pfam" id="PF07690">
    <property type="entry name" value="MFS_1"/>
    <property type="match status" value="1"/>
</dbReference>
<dbReference type="FunFam" id="1.20.1250.20:FF:000018">
    <property type="entry name" value="MFS transporter permease"/>
    <property type="match status" value="1"/>
</dbReference>
<dbReference type="VEuPathDB" id="FungiDB:PV10_06352"/>
<evidence type="ECO:0000256" key="2">
    <source>
        <dbReference type="ARBA" id="ARBA00022448"/>
    </source>
</evidence>
<protein>
    <recommendedName>
        <fullName evidence="10">Major facilitator superfamily (MFS) profile domain-containing protein</fullName>
    </recommendedName>
</protein>
<dbReference type="AlphaFoldDB" id="A0A438ND15"/>
<feature type="transmembrane region" description="Helical" evidence="7">
    <location>
        <begin position="103"/>
        <end position="121"/>
    </location>
</feature>
<evidence type="ECO:0000256" key="5">
    <source>
        <dbReference type="ARBA" id="ARBA00023136"/>
    </source>
</evidence>
<reference evidence="8 9" key="1">
    <citation type="submission" date="2017-03" db="EMBL/GenBank/DDBJ databases">
        <title>Genomes of endolithic fungi from Antarctica.</title>
        <authorList>
            <person name="Coleine C."/>
            <person name="Masonjones S."/>
            <person name="Stajich J.E."/>
        </authorList>
    </citation>
    <scope>NUCLEOTIDE SEQUENCE [LARGE SCALE GENOMIC DNA]</scope>
    <source>
        <strain evidence="8 9">CCFEE 6314</strain>
    </source>
</reference>
<feature type="transmembrane region" description="Helical" evidence="7">
    <location>
        <begin position="332"/>
        <end position="352"/>
    </location>
</feature>
<comment type="caution">
    <text evidence="8">The sequence shown here is derived from an EMBL/GenBank/DDBJ whole genome shotgun (WGS) entry which is preliminary data.</text>
</comment>